<keyword evidence="2" id="KW-1185">Reference proteome</keyword>
<dbReference type="Proteomes" id="UP000191522">
    <property type="component" value="Unassembled WGS sequence"/>
</dbReference>
<dbReference type="AlphaFoldDB" id="A0A1V6P825"/>
<dbReference type="InterPro" id="IPR050600">
    <property type="entry name" value="SETD3_SETD6_MTase"/>
</dbReference>
<dbReference type="EMBL" id="MDYL01000018">
    <property type="protein sequence ID" value="OQD72947.1"/>
    <property type="molecule type" value="Genomic_DNA"/>
</dbReference>
<organism evidence="1 2">
    <name type="scientific">Penicillium decumbens</name>
    <dbReference type="NCBI Taxonomy" id="69771"/>
    <lineage>
        <taxon>Eukaryota</taxon>
        <taxon>Fungi</taxon>
        <taxon>Dikarya</taxon>
        <taxon>Ascomycota</taxon>
        <taxon>Pezizomycotina</taxon>
        <taxon>Eurotiomycetes</taxon>
        <taxon>Eurotiomycetidae</taxon>
        <taxon>Eurotiales</taxon>
        <taxon>Aspergillaceae</taxon>
        <taxon>Penicillium</taxon>
    </lineage>
</organism>
<comment type="caution">
    <text evidence="1">The sequence shown here is derived from an EMBL/GenBank/DDBJ whole genome shotgun (WGS) entry which is preliminary data.</text>
</comment>
<protein>
    <submittedName>
        <fullName evidence="1">Uncharacterized protein</fullName>
    </submittedName>
</protein>
<dbReference type="OrthoDB" id="42889at2759"/>
<dbReference type="Gene3D" id="3.90.1410.10">
    <property type="entry name" value="set domain protein methyltransferase, domain 1"/>
    <property type="match status" value="1"/>
</dbReference>
<evidence type="ECO:0000313" key="2">
    <source>
        <dbReference type="Proteomes" id="UP000191522"/>
    </source>
</evidence>
<dbReference type="GO" id="GO:0016279">
    <property type="term" value="F:protein-lysine N-methyltransferase activity"/>
    <property type="evidence" value="ECO:0007669"/>
    <property type="project" value="UniProtKB-ARBA"/>
</dbReference>
<gene>
    <name evidence="1" type="ORF">PENDEC_c018G04404</name>
</gene>
<dbReference type="InterPro" id="IPR046341">
    <property type="entry name" value="SET_dom_sf"/>
</dbReference>
<name>A0A1V6P825_PENDC</name>
<reference evidence="2" key="1">
    <citation type="journal article" date="2017" name="Nat. Microbiol.">
        <title>Global analysis of biosynthetic gene clusters reveals vast potential of secondary metabolite production in Penicillium species.</title>
        <authorList>
            <person name="Nielsen J.C."/>
            <person name="Grijseels S."/>
            <person name="Prigent S."/>
            <person name="Ji B."/>
            <person name="Dainat J."/>
            <person name="Nielsen K.F."/>
            <person name="Frisvad J.C."/>
            <person name="Workman M."/>
            <person name="Nielsen J."/>
        </authorList>
    </citation>
    <scope>NUCLEOTIDE SEQUENCE [LARGE SCALE GENOMIC DNA]</scope>
    <source>
        <strain evidence="2">IBT 11843</strain>
    </source>
</reference>
<dbReference type="PANTHER" id="PTHR13271:SF135">
    <property type="entry name" value="SET DOMAIN PROTEIN (AFU_ORTHOLOGUE AFUA_4G11040)"/>
    <property type="match status" value="1"/>
</dbReference>
<dbReference type="SUPFAM" id="SSF82199">
    <property type="entry name" value="SET domain"/>
    <property type="match status" value="1"/>
</dbReference>
<sequence length="666" mass="75362">MPPLYLHKELEKWAATHGGYIDDSVCITHDAERGVHMRVKDNWSKAVKEETRAISTPLGITISYYNAIDYKSAKGSFSSHGVVFPRAFIDNVGTEETFAFFLMAQFLRGEEGFWYPYLRTLPQPGELNTPLCFDEEDVAWLDGTGIPEASWFRYEIWDKKYDECITKLENLGFEGVKDFTWELYLWASTIITSRAFSAKVLAEAVEASDLPENGISVLLPLIDLPNHRPLAKIEWRAGDKDVGLILRETIQPGEEIANNYGPRNNEQLLMNYGFCIPDNPTDYRIIKLGVEPDSPLSKAKARQIEMFPEVAKDTDDHYYIFNVFYPLLSPDRPMEHSIFSPALFNALTVMHGNKRERRSLVIDEGGISIPQSYGNGRSTLAALAQISVELIAHIMVLQESGKDLPSQPQNIRQMFAKTYRDGLISLDKAALVIATWTIARARDLDRGEEWPDVKAMLEEHLAFIPDGQLPKEILSRIQMRILERPSLLPKNGQLFRIGELYSLLPEEMQGPSQACFNAILGYASQHIPGLQTDPQALFSLVLGILVATCQSPQARPKLSPRLTKWIDFLLEQYPSPTDIDRNPEEGRENIDALAKLVSHDMTSAWLTGARVAWISAESGWMQPGWLQWAWEVAKEEMVMLPLEPLQVLVTENPQILKQAVIYVPKE</sequence>
<dbReference type="OMA" id="YVFNIFY"/>
<dbReference type="STRING" id="69771.A0A1V6P825"/>
<evidence type="ECO:0000313" key="1">
    <source>
        <dbReference type="EMBL" id="OQD72947.1"/>
    </source>
</evidence>
<proteinExistence type="predicted"/>
<accession>A0A1V6P825</accession>
<dbReference type="PANTHER" id="PTHR13271">
    <property type="entry name" value="UNCHARACTERIZED PUTATIVE METHYLTRANSFERASE"/>
    <property type="match status" value="1"/>
</dbReference>